<protein>
    <recommendedName>
        <fullName evidence="4">Outer membrane protein beta-barrel domain-containing protein</fullName>
    </recommendedName>
</protein>
<dbReference type="SUPFAM" id="SSF56935">
    <property type="entry name" value="Porins"/>
    <property type="match status" value="1"/>
</dbReference>
<dbReference type="AlphaFoldDB" id="A0A9X3X270"/>
<feature type="signal peptide" evidence="1">
    <location>
        <begin position="1"/>
        <end position="23"/>
    </location>
</feature>
<organism evidence="2 3">
    <name type="scientific">Polyangium jinanense</name>
    <dbReference type="NCBI Taxonomy" id="2829994"/>
    <lineage>
        <taxon>Bacteria</taxon>
        <taxon>Pseudomonadati</taxon>
        <taxon>Myxococcota</taxon>
        <taxon>Polyangia</taxon>
        <taxon>Polyangiales</taxon>
        <taxon>Polyangiaceae</taxon>
        <taxon>Polyangium</taxon>
    </lineage>
</organism>
<evidence type="ECO:0008006" key="4">
    <source>
        <dbReference type="Google" id="ProtNLM"/>
    </source>
</evidence>
<comment type="caution">
    <text evidence="2">The sequence shown here is derived from an EMBL/GenBank/DDBJ whole genome shotgun (WGS) entry which is preliminary data.</text>
</comment>
<accession>A0A9X3X270</accession>
<dbReference type="RefSeq" id="WP_272420901.1">
    <property type="nucleotide sequence ID" value="NZ_JAGTJJ010000007.1"/>
</dbReference>
<dbReference type="Proteomes" id="UP001151081">
    <property type="component" value="Unassembled WGS sequence"/>
</dbReference>
<name>A0A9X3X270_9BACT</name>
<evidence type="ECO:0000256" key="1">
    <source>
        <dbReference type="SAM" id="SignalP"/>
    </source>
</evidence>
<reference evidence="2 3" key="1">
    <citation type="submission" date="2021-04" db="EMBL/GenBank/DDBJ databases">
        <title>Genome analysis of Polyangium sp.</title>
        <authorList>
            <person name="Li Y."/>
            <person name="Wang J."/>
        </authorList>
    </citation>
    <scope>NUCLEOTIDE SEQUENCE [LARGE SCALE GENOMIC DNA]</scope>
    <source>
        <strain evidence="2 3">SDU14</strain>
    </source>
</reference>
<evidence type="ECO:0000313" key="3">
    <source>
        <dbReference type="Proteomes" id="UP001151081"/>
    </source>
</evidence>
<feature type="chain" id="PRO_5040915932" description="Outer membrane protein beta-barrel domain-containing protein" evidence="1">
    <location>
        <begin position="24"/>
        <end position="424"/>
    </location>
</feature>
<dbReference type="EMBL" id="JAGTJJ010000007">
    <property type="protein sequence ID" value="MDC3982364.1"/>
    <property type="molecule type" value="Genomic_DNA"/>
</dbReference>
<keyword evidence="3" id="KW-1185">Reference proteome</keyword>
<dbReference type="Gene3D" id="2.40.160.60">
    <property type="entry name" value="Outer membrane protein transport protein (OMPP1/FadL/TodX)"/>
    <property type="match status" value="1"/>
</dbReference>
<keyword evidence="1" id="KW-0732">Signal</keyword>
<sequence length="424" mass="43783">MSAGRLWGGLVLAILLASGRAEATAPSTFGHGARSAALVRADVADADPAGAPVQNAALAAAPGARVRLGYGYGLLDLRIDDRRADVADVSGLDLGVQVGFRLPASFFLGFALAAHVPDAQIAKIGFRPGTEPQFVRYEAALQRATFDLALALRRGPFALGIGAALALDMGGEGTRFELGQDAEGTYADAASDISLAYRAAPIVGLAVDLGRVAFGASLRGGLGVSVAVDSDVRIALAENPLNGTTQVRVRGVSGYDPARFVFGARAKVGSGFSVLGSIEWQGYSDAPPPVADVSLDVALGTSPGRTEVRFVAPNFRDVLVPRLGVEWTTGRWAVRAGYALSPSPVPPQRGFTSYADATRHAVGLGGGVGLGRVWGVDLRADLAAQVSFLAERAEEKASPALPNARYVVSGRVVHGALSVEAAFR</sequence>
<proteinExistence type="predicted"/>
<evidence type="ECO:0000313" key="2">
    <source>
        <dbReference type="EMBL" id="MDC3982364.1"/>
    </source>
</evidence>
<gene>
    <name evidence="2" type="ORF">KEG57_17745</name>
</gene>